<evidence type="ECO:0000313" key="2">
    <source>
        <dbReference type="Proteomes" id="UP000053660"/>
    </source>
</evidence>
<dbReference type="EMBL" id="KN550437">
    <property type="protein sequence ID" value="KHJ94161.1"/>
    <property type="molecule type" value="Genomic_DNA"/>
</dbReference>
<dbReference type="Gene3D" id="2.120.10.30">
    <property type="entry name" value="TolB, C-terminal domain"/>
    <property type="match status" value="1"/>
</dbReference>
<accession>A0A0B1TDK6</accession>
<dbReference type="AlphaFoldDB" id="A0A0B1TDK6"/>
<evidence type="ECO:0000313" key="1">
    <source>
        <dbReference type="EMBL" id="KHJ94161.1"/>
    </source>
</evidence>
<proteinExistence type="predicted"/>
<gene>
    <name evidence="1" type="ORF">OESDEN_05911</name>
</gene>
<evidence type="ECO:0008006" key="3">
    <source>
        <dbReference type="Google" id="ProtNLM"/>
    </source>
</evidence>
<organism evidence="1 2">
    <name type="scientific">Oesophagostomum dentatum</name>
    <name type="common">Nodular worm</name>
    <dbReference type="NCBI Taxonomy" id="61180"/>
    <lineage>
        <taxon>Eukaryota</taxon>
        <taxon>Metazoa</taxon>
        <taxon>Ecdysozoa</taxon>
        <taxon>Nematoda</taxon>
        <taxon>Chromadorea</taxon>
        <taxon>Rhabditida</taxon>
        <taxon>Rhabditina</taxon>
        <taxon>Rhabditomorpha</taxon>
        <taxon>Strongyloidea</taxon>
        <taxon>Strongylidae</taxon>
        <taxon>Oesophagostomum</taxon>
    </lineage>
</organism>
<dbReference type="OrthoDB" id="10018185at2759"/>
<protein>
    <recommendedName>
        <fullName evidence="3">NHL repeat protein</fullName>
    </recommendedName>
</protein>
<dbReference type="InterPro" id="IPR011042">
    <property type="entry name" value="6-blade_b-propeller_TolB-like"/>
</dbReference>
<keyword evidence="2" id="KW-1185">Reference proteome</keyword>
<sequence>MDMTNGKANTFIKGIENPHSLAISDEGTVYISQMHPNQIIQISLPDQA</sequence>
<dbReference type="Proteomes" id="UP000053660">
    <property type="component" value="Unassembled WGS sequence"/>
</dbReference>
<name>A0A0B1TDK6_OESDE</name>
<reference evidence="1 2" key="1">
    <citation type="submission" date="2014-03" db="EMBL/GenBank/DDBJ databases">
        <title>Draft genome of the hookworm Oesophagostomum dentatum.</title>
        <authorList>
            <person name="Mitreva M."/>
        </authorList>
    </citation>
    <scope>NUCLEOTIDE SEQUENCE [LARGE SCALE GENOMIC DNA]</scope>
    <source>
        <strain evidence="1 2">OD-Hann</strain>
    </source>
</reference>